<dbReference type="PANTHER" id="PTHR32347:SF23">
    <property type="entry name" value="BLL5650 PROTEIN"/>
    <property type="match status" value="1"/>
</dbReference>
<evidence type="ECO:0000256" key="5">
    <source>
        <dbReference type="SAM" id="Phobius"/>
    </source>
</evidence>
<keyword evidence="5" id="KW-0472">Membrane</keyword>
<dbReference type="Gene3D" id="1.10.287.470">
    <property type="entry name" value="Helix hairpin bin"/>
    <property type="match status" value="1"/>
</dbReference>
<comment type="similarity">
    <text evidence="2">Belongs to the membrane fusion protein (MFP) (TC 8.A.1) family.</text>
</comment>
<dbReference type="InterPro" id="IPR058627">
    <property type="entry name" value="MdtA-like_C"/>
</dbReference>
<dbReference type="EMBL" id="JANUGX010000022">
    <property type="protein sequence ID" value="MCS0591052.1"/>
    <property type="molecule type" value="Genomic_DNA"/>
</dbReference>
<evidence type="ECO:0000256" key="2">
    <source>
        <dbReference type="ARBA" id="ARBA00009477"/>
    </source>
</evidence>
<sequence>MDHIPPSAVTGAAMDSVVPKRRGRLFKRIAVLAAIAAALAWTGWQFVPHGLQVASRDVRLARVEQGVFRDDIVVRATAEPLNSIILDSVESGRVEEVFAKDGQAVKKGDLLFRLSNPQRNLELLARQTEYSQQIFNAAQLRVAQEAVRTDHQRRQSELEFALSQARKQHARNQRLAQQGFISAVALEESSDKLAQQQRALDEEKRAVANEEKVRDRALDQLDSGLHGLQSGLKLVSATVDALAVRAPADGVLTDFRMLVGQTVRPDQHIGRIDDPQHFKLSALVDEFYLSRLSVGRVGSVTQDGKTYALKVATVYPQIKEGRFTAEMVFTDGQPSVISPGQSMDVQLTLGEPAKAMLLPNGAFVNDTGGTWVFVLGRDGERVEKRAVKLGRRNNAQVEVLSGLAQGEQVIISSYTPFGKAERLQLTK</sequence>
<dbReference type="Pfam" id="PF25967">
    <property type="entry name" value="RND-MFP_C"/>
    <property type="match status" value="1"/>
</dbReference>
<protein>
    <submittedName>
        <fullName evidence="7">Efflux RND transporter periplasmic adaptor subunit</fullName>
    </submittedName>
</protein>
<dbReference type="Gene3D" id="2.40.420.20">
    <property type="match status" value="1"/>
</dbReference>
<accession>A0ABT2AA69</accession>
<keyword evidence="3 4" id="KW-0175">Coiled coil</keyword>
<feature type="coiled-coil region" evidence="4">
    <location>
        <begin position="183"/>
        <end position="220"/>
    </location>
</feature>
<evidence type="ECO:0000313" key="8">
    <source>
        <dbReference type="Proteomes" id="UP001205560"/>
    </source>
</evidence>
<evidence type="ECO:0000256" key="1">
    <source>
        <dbReference type="ARBA" id="ARBA00004196"/>
    </source>
</evidence>
<dbReference type="NCBIfam" id="TIGR01730">
    <property type="entry name" value="RND_mfp"/>
    <property type="match status" value="1"/>
</dbReference>
<keyword evidence="8" id="KW-1185">Reference proteome</keyword>
<comment type="caution">
    <text evidence="7">The sequence shown here is derived from an EMBL/GenBank/DDBJ whole genome shotgun (WGS) entry which is preliminary data.</text>
</comment>
<evidence type="ECO:0000259" key="6">
    <source>
        <dbReference type="Pfam" id="PF25967"/>
    </source>
</evidence>
<evidence type="ECO:0000256" key="4">
    <source>
        <dbReference type="SAM" id="Coils"/>
    </source>
</evidence>
<evidence type="ECO:0000313" key="7">
    <source>
        <dbReference type="EMBL" id="MCS0591052.1"/>
    </source>
</evidence>
<dbReference type="Gene3D" id="2.40.30.170">
    <property type="match status" value="1"/>
</dbReference>
<name>A0ABT2AA69_9BURK</name>
<comment type="subcellular location">
    <subcellularLocation>
        <location evidence="1">Cell envelope</location>
    </subcellularLocation>
</comment>
<evidence type="ECO:0000256" key="3">
    <source>
        <dbReference type="ARBA" id="ARBA00023054"/>
    </source>
</evidence>
<dbReference type="RefSeq" id="WP_258846824.1">
    <property type="nucleotide sequence ID" value="NZ_JANUGX010000022.1"/>
</dbReference>
<dbReference type="InterPro" id="IPR050465">
    <property type="entry name" value="UPF0194_transport"/>
</dbReference>
<dbReference type="Gene3D" id="2.40.50.100">
    <property type="match status" value="1"/>
</dbReference>
<reference evidence="7 8" key="1">
    <citation type="submission" date="2022-08" db="EMBL/GenBank/DDBJ databases">
        <title>Reclassification of Massilia species as members of the genera Telluria, Duganella, Pseudoduganella, Mokoshia gen. nov. and Zemynaea gen. nov. using orthogonal and non-orthogonal genome-based approaches.</title>
        <authorList>
            <person name="Bowman J.P."/>
        </authorList>
    </citation>
    <scope>NUCLEOTIDE SEQUENCE [LARGE SCALE GENOMIC DNA]</scope>
    <source>
        <strain evidence="7 8">LMG 28164</strain>
    </source>
</reference>
<dbReference type="PANTHER" id="PTHR32347">
    <property type="entry name" value="EFFLUX SYSTEM COMPONENT YKNX-RELATED"/>
    <property type="match status" value="1"/>
</dbReference>
<proteinExistence type="inferred from homology"/>
<keyword evidence="5" id="KW-0812">Transmembrane</keyword>
<organism evidence="7 8">
    <name type="scientific">Massilia norwichensis</name>
    <dbReference type="NCBI Taxonomy" id="1442366"/>
    <lineage>
        <taxon>Bacteria</taxon>
        <taxon>Pseudomonadati</taxon>
        <taxon>Pseudomonadota</taxon>
        <taxon>Betaproteobacteria</taxon>
        <taxon>Burkholderiales</taxon>
        <taxon>Oxalobacteraceae</taxon>
        <taxon>Telluria group</taxon>
        <taxon>Massilia</taxon>
    </lineage>
</organism>
<feature type="domain" description="Multidrug resistance protein MdtA-like C-terminal permuted SH3" evidence="6">
    <location>
        <begin position="355"/>
        <end position="413"/>
    </location>
</feature>
<gene>
    <name evidence="7" type="ORF">NX782_17825</name>
</gene>
<dbReference type="Proteomes" id="UP001205560">
    <property type="component" value="Unassembled WGS sequence"/>
</dbReference>
<dbReference type="InterPro" id="IPR006143">
    <property type="entry name" value="RND_pump_MFP"/>
</dbReference>
<keyword evidence="5" id="KW-1133">Transmembrane helix</keyword>
<feature type="transmembrane region" description="Helical" evidence="5">
    <location>
        <begin position="29"/>
        <end position="47"/>
    </location>
</feature>